<dbReference type="RefSeq" id="XP_064662422.1">
    <property type="nucleotide sequence ID" value="XM_064799667.1"/>
</dbReference>
<feature type="region of interest" description="Disordered" evidence="1">
    <location>
        <begin position="647"/>
        <end position="678"/>
    </location>
</feature>
<feature type="region of interest" description="Disordered" evidence="1">
    <location>
        <begin position="544"/>
        <end position="616"/>
    </location>
</feature>
<organism evidence="2 3">
    <name type="scientific">Saxophila tyrrhenica</name>
    <dbReference type="NCBI Taxonomy" id="1690608"/>
    <lineage>
        <taxon>Eukaryota</taxon>
        <taxon>Fungi</taxon>
        <taxon>Dikarya</taxon>
        <taxon>Ascomycota</taxon>
        <taxon>Pezizomycotina</taxon>
        <taxon>Dothideomycetes</taxon>
        <taxon>Dothideomycetidae</taxon>
        <taxon>Mycosphaerellales</taxon>
        <taxon>Extremaceae</taxon>
        <taxon>Saxophila</taxon>
    </lineage>
</organism>
<dbReference type="InterPro" id="IPR011990">
    <property type="entry name" value="TPR-like_helical_dom_sf"/>
</dbReference>
<dbReference type="SUPFAM" id="SSF48452">
    <property type="entry name" value="TPR-like"/>
    <property type="match status" value="1"/>
</dbReference>
<comment type="caution">
    <text evidence="2">The sequence shown here is derived from an EMBL/GenBank/DDBJ whole genome shotgun (WGS) entry which is preliminary data.</text>
</comment>
<feature type="compositionally biased region" description="Pro residues" evidence="1">
    <location>
        <begin position="453"/>
        <end position="473"/>
    </location>
</feature>
<feature type="region of interest" description="Disordered" evidence="1">
    <location>
        <begin position="271"/>
        <end position="349"/>
    </location>
</feature>
<name>A0AAV9PL52_9PEZI</name>
<feature type="region of interest" description="Disordered" evidence="1">
    <location>
        <begin position="446"/>
        <end position="532"/>
    </location>
</feature>
<reference evidence="2 3" key="1">
    <citation type="submission" date="2023-08" db="EMBL/GenBank/DDBJ databases">
        <title>Black Yeasts Isolated from many extreme environments.</title>
        <authorList>
            <person name="Coleine C."/>
            <person name="Stajich J.E."/>
            <person name="Selbmann L."/>
        </authorList>
    </citation>
    <scope>NUCLEOTIDE SEQUENCE [LARGE SCALE GENOMIC DNA]</scope>
    <source>
        <strain evidence="2 3">CCFEE 5935</strain>
    </source>
</reference>
<accession>A0AAV9PL52</accession>
<feature type="compositionally biased region" description="Polar residues" evidence="1">
    <location>
        <begin position="333"/>
        <end position="343"/>
    </location>
</feature>
<feature type="compositionally biased region" description="Basic and acidic residues" evidence="1">
    <location>
        <begin position="571"/>
        <end position="586"/>
    </location>
</feature>
<protein>
    <submittedName>
        <fullName evidence="2">Uncharacterized protein</fullName>
    </submittedName>
</protein>
<feature type="region of interest" description="Disordered" evidence="1">
    <location>
        <begin position="134"/>
        <end position="190"/>
    </location>
</feature>
<keyword evidence="3" id="KW-1185">Reference proteome</keyword>
<feature type="compositionally biased region" description="Polar residues" evidence="1">
    <location>
        <begin position="271"/>
        <end position="294"/>
    </location>
</feature>
<sequence length="1188" mass="128966">MATAPSANIHECRALAQRCWSQCRDSASSFRLLTGSVRQLRNTLEEVEELVEDFRTLGPNDLKLLHDVARARKTLQQLHSALEAHCGPGYDTVNENDVSDIKTSLDVTNRELSSALAAVTGGESQVQAQLDIRTSAEPSGPSSVSSLSGRSDSAFDRKSSRTSSAWSPTRSDAANRNRAQQQISDEKEVHDFGREYLRSLSPMNAEDSRASLDWRSPFASPDPLSMSFEQASAMIMTEEDDAAMSATSGPAMFSNPPAELEVPTQVISAVDSASNSGEQSDSGSAASTTFSSPQAEHAKTLGSISKPNDPDRNGEQPEGTHPVPSPQRKRSSSDSAVATTNDASIDPVVRRASTMDMTHLSPMSAATNFSYKRRNSSLSSICETAEQEAKPARRKHIASLVVLDRSKSSISLCEPVEAVAPNAEQENGDAVDLLRNELSLVFGNTADAEEEQPPTPSTPPPEPTPTDSPPSAPASPAAPARQPPPPPSPRSTRSSARTSAYRIVNAPVREDSSSEDELPASPKPVVSLEIPRVSVADHDEEVASGVVAGCSVEDPEGASTTTTATGHLSKSRAEPLELEKHSKDQDQDQDQDSVEMPPPLPSRPSKDGTGNGGRDSQQGVVALAASSSKLATAFSMDTNRLAKAKLVDVSKDKPSKGRSPLNTQTVSHAPKKQSSVDTAMNGLKPSLWKETMDSYKGSWRQSRAALTSDVRALPAPTELQDTPVTEWYTPEKTSLDVAGPDPSALDNERQYHIVHFFNASLWSQAEAYLMEYLSILREQGDLARARRVRHLLGVCASFQGELERAISLFQSVIRSPISNLSELDDGDCSAAYWLGDAYALLNKRTEALISYCVAERSSLFRTGDLAGLSTLVRLEQEAVQLGVAKSDFKLRFAQEAWKDSAPHEPVSILDTQAITLPAVKALLESGSAPDRGQSSSQLQTDPNRYRSSSFLKLDRSAQGADYHRTRITAESFQPNSPWPLMYDPFFSIANVRKGRLLAHECDLADLFTRNSSAKVAKSAGLSRIDVFTANDLFWLIKTIRECLHVYGMEYSEVAGPQSTCFMVRYSFMLNRVATTYYFSIALFKQSFRSNYGVDICPDGICSARIIRTNIDYDKGVSHTETKRIKKLMREYLDEAAKEKPKVGRRASSFLMSGGRGSTDGGRASTDGAPPPVPPKPLQRSGTLMRRVP</sequence>
<feature type="compositionally biased region" description="Low complexity" evidence="1">
    <location>
        <begin position="490"/>
        <end position="500"/>
    </location>
</feature>
<dbReference type="GeneID" id="89923755"/>
<dbReference type="AlphaFoldDB" id="A0AAV9PL52"/>
<feature type="compositionally biased region" description="Low complexity" evidence="1">
    <location>
        <begin position="135"/>
        <end position="152"/>
    </location>
</feature>
<dbReference type="Gene3D" id="1.25.40.10">
    <property type="entry name" value="Tetratricopeptide repeat domain"/>
    <property type="match status" value="1"/>
</dbReference>
<evidence type="ECO:0000313" key="3">
    <source>
        <dbReference type="Proteomes" id="UP001337655"/>
    </source>
</evidence>
<feature type="region of interest" description="Disordered" evidence="1">
    <location>
        <begin position="1138"/>
        <end position="1188"/>
    </location>
</feature>
<evidence type="ECO:0000313" key="2">
    <source>
        <dbReference type="EMBL" id="KAK5173727.1"/>
    </source>
</evidence>
<dbReference type="EMBL" id="JAVRRT010000003">
    <property type="protein sequence ID" value="KAK5173727.1"/>
    <property type="molecule type" value="Genomic_DNA"/>
</dbReference>
<feature type="compositionally biased region" description="Polar residues" evidence="1">
    <location>
        <begin position="558"/>
        <end position="568"/>
    </location>
</feature>
<feature type="compositionally biased region" description="Polar residues" evidence="1">
    <location>
        <begin position="161"/>
        <end position="183"/>
    </location>
</feature>
<proteinExistence type="predicted"/>
<gene>
    <name evidence="2" type="ORF">LTR77_002408</name>
</gene>
<evidence type="ECO:0000256" key="1">
    <source>
        <dbReference type="SAM" id="MobiDB-lite"/>
    </source>
</evidence>
<dbReference type="Proteomes" id="UP001337655">
    <property type="component" value="Unassembled WGS sequence"/>
</dbReference>
<feature type="compositionally biased region" description="Polar residues" evidence="1">
    <location>
        <begin position="660"/>
        <end position="678"/>
    </location>
</feature>